<evidence type="ECO:0000313" key="2">
    <source>
        <dbReference type="Proteomes" id="UP000076798"/>
    </source>
</evidence>
<accession>A0A166A0Y4</accession>
<feature type="non-terminal residue" evidence="1">
    <location>
        <position position="56"/>
    </location>
</feature>
<keyword evidence="2" id="KW-1185">Reference proteome</keyword>
<protein>
    <submittedName>
        <fullName evidence="1">Uncharacterized protein</fullName>
    </submittedName>
</protein>
<sequence>VLHVPKGIRRAGPVWTLWTFVIERYCGRMARAVTSRQHPYAVMNRRLSELAQLQAL</sequence>
<dbReference type="Proteomes" id="UP000076798">
    <property type="component" value="Unassembled WGS sequence"/>
</dbReference>
<dbReference type="AlphaFoldDB" id="A0A166A0Y4"/>
<evidence type="ECO:0000313" key="1">
    <source>
        <dbReference type="EMBL" id="KZT34846.1"/>
    </source>
</evidence>
<reference evidence="1 2" key="1">
    <citation type="journal article" date="2016" name="Mol. Biol. Evol.">
        <title>Comparative Genomics of Early-Diverging Mushroom-Forming Fungi Provides Insights into the Origins of Lignocellulose Decay Capabilities.</title>
        <authorList>
            <person name="Nagy L.G."/>
            <person name="Riley R."/>
            <person name="Tritt A."/>
            <person name="Adam C."/>
            <person name="Daum C."/>
            <person name="Floudas D."/>
            <person name="Sun H."/>
            <person name="Yadav J.S."/>
            <person name="Pangilinan J."/>
            <person name="Larsson K.H."/>
            <person name="Matsuura K."/>
            <person name="Barry K."/>
            <person name="Labutti K."/>
            <person name="Kuo R."/>
            <person name="Ohm R.A."/>
            <person name="Bhattacharya S.S."/>
            <person name="Shirouzu T."/>
            <person name="Yoshinaga Y."/>
            <person name="Martin F.M."/>
            <person name="Grigoriev I.V."/>
            <person name="Hibbett D.S."/>
        </authorList>
    </citation>
    <scope>NUCLEOTIDE SEQUENCE [LARGE SCALE GENOMIC DNA]</scope>
    <source>
        <strain evidence="1 2">HHB10207 ss-3</strain>
    </source>
</reference>
<organism evidence="1 2">
    <name type="scientific">Sistotremastrum suecicum HHB10207 ss-3</name>
    <dbReference type="NCBI Taxonomy" id="1314776"/>
    <lineage>
        <taxon>Eukaryota</taxon>
        <taxon>Fungi</taxon>
        <taxon>Dikarya</taxon>
        <taxon>Basidiomycota</taxon>
        <taxon>Agaricomycotina</taxon>
        <taxon>Agaricomycetes</taxon>
        <taxon>Sistotremastrales</taxon>
        <taxon>Sistotremastraceae</taxon>
        <taxon>Sistotremastrum</taxon>
    </lineage>
</organism>
<feature type="non-terminal residue" evidence="1">
    <location>
        <position position="1"/>
    </location>
</feature>
<dbReference type="OrthoDB" id="6613063at2759"/>
<proteinExistence type="predicted"/>
<name>A0A166A0Y4_9AGAM</name>
<dbReference type="EMBL" id="KV428163">
    <property type="protein sequence ID" value="KZT34846.1"/>
    <property type="molecule type" value="Genomic_DNA"/>
</dbReference>
<gene>
    <name evidence="1" type="ORF">SISSUDRAFT_975750</name>
</gene>